<feature type="region of interest" description="Disordered" evidence="1">
    <location>
        <begin position="87"/>
        <end position="157"/>
    </location>
</feature>
<accession>A0AAD6ZFV5</accession>
<evidence type="ECO:0000313" key="3">
    <source>
        <dbReference type="Proteomes" id="UP001218218"/>
    </source>
</evidence>
<reference evidence="2" key="1">
    <citation type="submission" date="2023-03" db="EMBL/GenBank/DDBJ databases">
        <title>Massive genome expansion in bonnet fungi (Mycena s.s.) driven by repeated elements and novel gene families across ecological guilds.</title>
        <authorList>
            <consortium name="Lawrence Berkeley National Laboratory"/>
            <person name="Harder C.B."/>
            <person name="Miyauchi S."/>
            <person name="Viragh M."/>
            <person name="Kuo A."/>
            <person name="Thoen E."/>
            <person name="Andreopoulos B."/>
            <person name="Lu D."/>
            <person name="Skrede I."/>
            <person name="Drula E."/>
            <person name="Henrissat B."/>
            <person name="Morin E."/>
            <person name="Kohler A."/>
            <person name="Barry K."/>
            <person name="LaButti K."/>
            <person name="Morin E."/>
            <person name="Salamov A."/>
            <person name="Lipzen A."/>
            <person name="Mereny Z."/>
            <person name="Hegedus B."/>
            <person name="Baldrian P."/>
            <person name="Stursova M."/>
            <person name="Weitz H."/>
            <person name="Taylor A."/>
            <person name="Grigoriev I.V."/>
            <person name="Nagy L.G."/>
            <person name="Martin F."/>
            <person name="Kauserud H."/>
        </authorList>
    </citation>
    <scope>NUCLEOTIDE SEQUENCE</scope>
    <source>
        <strain evidence="2">CBHHK002</strain>
    </source>
</reference>
<evidence type="ECO:0000313" key="2">
    <source>
        <dbReference type="EMBL" id="KAJ7321226.1"/>
    </source>
</evidence>
<dbReference type="EMBL" id="JARIHO010000051">
    <property type="protein sequence ID" value="KAJ7321226.1"/>
    <property type="molecule type" value="Genomic_DNA"/>
</dbReference>
<proteinExistence type="predicted"/>
<comment type="caution">
    <text evidence="2">The sequence shown here is derived from an EMBL/GenBank/DDBJ whole genome shotgun (WGS) entry which is preliminary data.</text>
</comment>
<protein>
    <submittedName>
        <fullName evidence="2">Uncharacterized protein</fullName>
    </submittedName>
</protein>
<keyword evidence="3" id="KW-1185">Reference proteome</keyword>
<feature type="compositionally biased region" description="Polar residues" evidence="1">
    <location>
        <begin position="354"/>
        <end position="365"/>
    </location>
</feature>
<feature type="region of interest" description="Disordered" evidence="1">
    <location>
        <begin position="345"/>
        <end position="365"/>
    </location>
</feature>
<feature type="compositionally biased region" description="Polar residues" evidence="1">
    <location>
        <begin position="87"/>
        <end position="106"/>
    </location>
</feature>
<feature type="compositionally biased region" description="Basic and acidic residues" evidence="1">
    <location>
        <begin position="119"/>
        <end position="131"/>
    </location>
</feature>
<feature type="region of interest" description="Disordered" evidence="1">
    <location>
        <begin position="264"/>
        <end position="284"/>
    </location>
</feature>
<gene>
    <name evidence="2" type="ORF">DFH08DRAFT_941933</name>
</gene>
<evidence type="ECO:0000256" key="1">
    <source>
        <dbReference type="SAM" id="MobiDB-lite"/>
    </source>
</evidence>
<name>A0AAD6ZFV5_9AGAR</name>
<dbReference type="Proteomes" id="UP001218218">
    <property type="component" value="Unassembled WGS sequence"/>
</dbReference>
<dbReference type="AlphaFoldDB" id="A0AAD6ZFV5"/>
<feature type="region of interest" description="Disordered" evidence="1">
    <location>
        <begin position="204"/>
        <end position="245"/>
    </location>
</feature>
<organism evidence="2 3">
    <name type="scientific">Mycena albidolilacea</name>
    <dbReference type="NCBI Taxonomy" id="1033008"/>
    <lineage>
        <taxon>Eukaryota</taxon>
        <taxon>Fungi</taxon>
        <taxon>Dikarya</taxon>
        <taxon>Basidiomycota</taxon>
        <taxon>Agaricomycotina</taxon>
        <taxon>Agaricomycetes</taxon>
        <taxon>Agaricomycetidae</taxon>
        <taxon>Agaricales</taxon>
        <taxon>Marasmiineae</taxon>
        <taxon>Mycenaceae</taxon>
        <taxon>Mycena</taxon>
    </lineage>
</organism>
<sequence>MRGEDNCNVRNASTGAQIFPPPTALRIRILGQRICITYRPYSVLLPMYGVKADLPTSNTHRTVSRITILQLSTAQLRLISRLPQTMQRTYRTGSRGAQPSAGTSWCSKRPSFSPGKIGAKVDARGKDDPKRYPNSAGGTGDADDGKERHARGYGGRIPATSCAGASSVFTRERHPAANPPYSWRAGYMLATPHRWGARRSEIGARGGEVGKPSASFADGAEGKRIPPGGGGRRRDSARNPRPWTARCAGGLNADAEFRTLGDIPKRKSSLPTHPRRMSVGTPCGPEGRIRLPVVIPLSGEDRVRAEWDASVAIGEKAVCAVRTLAYCKSTHILQNIKDGYCPRVAGPQAGGEGASSTKLPGSNEH</sequence>